<dbReference type="InterPro" id="IPR001602">
    <property type="entry name" value="UPF0047_YjbQ-like"/>
</dbReference>
<accession>A0A8J6NLA4</accession>
<proteinExistence type="inferred from homology"/>
<dbReference type="Pfam" id="PF01894">
    <property type="entry name" value="YjbQ"/>
    <property type="match status" value="1"/>
</dbReference>
<gene>
    <name evidence="2" type="ORF">H8E29_07705</name>
</gene>
<dbReference type="EMBL" id="JACNJN010000092">
    <property type="protein sequence ID" value="MBC8335131.1"/>
    <property type="molecule type" value="Genomic_DNA"/>
</dbReference>
<evidence type="ECO:0000313" key="2">
    <source>
        <dbReference type="EMBL" id="MBC8335131.1"/>
    </source>
</evidence>
<protein>
    <submittedName>
        <fullName evidence="2">YjbQ family protein</fullName>
    </submittedName>
</protein>
<dbReference type="InterPro" id="IPR035917">
    <property type="entry name" value="YjbQ-like_sf"/>
</dbReference>
<dbReference type="PANTHER" id="PTHR30615">
    <property type="entry name" value="UNCHARACTERIZED PROTEIN YJBQ-RELATED"/>
    <property type="match status" value="1"/>
</dbReference>
<name>A0A8J6NLA4_9CHLR</name>
<sequence length="139" mass="15432">MTVITDSIRIDTQGNADSYNITTNVVEVLANSGIQNGIVTIFTPSATSGLTTIEYESGCLSDFRRLMDELASPEKGYAHEERWHDGNGHSHVRAALLGPSITIPFVNQELTLGTWQQVMFIDFDTHPRQRELIVQIIGE</sequence>
<organism evidence="2 3">
    <name type="scientific">Candidatus Desulfolinea nitratireducens</name>
    <dbReference type="NCBI Taxonomy" id="2841698"/>
    <lineage>
        <taxon>Bacteria</taxon>
        <taxon>Bacillati</taxon>
        <taxon>Chloroflexota</taxon>
        <taxon>Anaerolineae</taxon>
        <taxon>Anaerolineales</taxon>
        <taxon>Anaerolineales incertae sedis</taxon>
        <taxon>Candidatus Desulfolinea</taxon>
    </lineage>
</organism>
<dbReference type="SUPFAM" id="SSF111038">
    <property type="entry name" value="YjbQ-like"/>
    <property type="match status" value="1"/>
</dbReference>
<dbReference type="Gene3D" id="2.60.120.460">
    <property type="entry name" value="YjbQ-like"/>
    <property type="match status" value="1"/>
</dbReference>
<evidence type="ECO:0000313" key="3">
    <source>
        <dbReference type="Proteomes" id="UP000614469"/>
    </source>
</evidence>
<evidence type="ECO:0000256" key="1">
    <source>
        <dbReference type="ARBA" id="ARBA00005534"/>
    </source>
</evidence>
<reference evidence="2 3" key="1">
    <citation type="submission" date="2020-08" db="EMBL/GenBank/DDBJ databases">
        <title>Bridging the membrane lipid divide: bacteria of the FCB group superphylum have the potential to synthesize archaeal ether lipids.</title>
        <authorList>
            <person name="Villanueva L."/>
            <person name="Von Meijenfeldt F.A.B."/>
            <person name="Westbye A.B."/>
            <person name="Yadav S."/>
            <person name="Hopmans E.C."/>
            <person name="Dutilh B.E."/>
            <person name="Sinninghe Damste J.S."/>
        </authorList>
    </citation>
    <scope>NUCLEOTIDE SEQUENCE [LARGE SCALE GENOMIC DNA]</scope>
    <source>
        <strain evidence="2">NIOZ-UU36</strain>
    </source>
</reference>
<dbReference type="AlphaFoldDB" id="A0A8J6NLA4"/>
<dbReference type="PANTHER" id="PTHR30615:SF8">
    <property type="entry name" value="UPF0047 PROTEIN C4A8.02C"/>
    <property type="match status" value="1"/>
</dbReference>
<comment type="caution">
    <text evidence="2">The sequence shown here is derived from an EMBL/GenBank/DDBJ whole genome shotgun (WGS) entry which is preliminary data.</text>
</comment>
<dbReference type="Proteomes" id="UP000614469">
    <property type="component" value="Unassembled WGS sequence"/>
</dbReference>
<comment type="similarity">
    <text evidence="1">Belongs to the UPF0047 family.</text>
</comment>
<dbReference type="NCBIfam" id="TIGR00149">
    <property type="entry name" value="TIGR00149_YjbQ"/>
    <property type="match status" value="1"/>
</dbReference>
<dbReference type="PIRSF" id="PIRSF004681">
    <property type="entry name" value="UCP004681"/>
    <property type="match status" value="1"/>
</dbReference>